<evidence type="ECO:0000256" key="1">
    <source>
        <dbReference type="SAM" id="MobiDB-lite"/>
    </source>
</evidence>
<protein>
    <submittedName>
        <fullName evidence="2">Uncharacterized protein</fullName>
    </submittedName>
</protein>
<accession>A0A813KYE0</accession>
<evidence type="ECO:0000313" key="2">
    <source>
        <dbReference type="EMBL" id="CAE8718828.1"/>
    </source>
</evidence>
<feature type="non-terminal residue" evidence="2">
    <location>
        <position position="163"/>
    </location>
</feature>
<proteinExistence type="predicted"/>
<dbReference type="AlphaFoldDB" id="A0A813KYE0"/>
<organism evidence="2 3">
    <name type="scientific">Polarella glacialis</name>
    <name type="common">Dinoflagellate</name>
    <dbReference type="NCBI Taxonomy" id="89957"/>
    <lineage>
        <taxon>Eukaryota</taxon>
        <taxon>Sar</taxon>
        <taxon>Alveolata</taxon>
        <taxon>Dinophyceae</taxon>
        <taxon>Suessiales</taxon>
        <taxon>Suessiaceae</taxon>
        <taxon>Polarella</taxon>
    </lineage>
</organism>
<evidence type="ECO:0000313" key="3">
    <source>
        <dbReference type="Proteomes" id="UP000626109"/>
    </source>
</evidence>
<dbReference type="EMBL" id="CAJNNW010033423">
    <property type="protein sequence ID" value="CAE8718828.1"/>
    <property type="molecule type" value="Genomic_DNA"/>
</dbReference>
<feature type="non-terminal residue" evidence="2">
    <location>
        <position position="1"/>
    </location>
</feature>
<reference evidence="2" key="1">
    <citation type="submission" date="2021-02" db="EMBL/GenBank/DDBJ databases">
        <authorList>
            <person name="Dougan E. K."/>
            <person name="Rhodes N."/>
            <person name="Thang M."/>
            <person name="Chan C."/>
        </authorList>
    </citation>
    <scope>NUCLEOTIDE SEQUENCE</scope>
</reference>
<feature type="region of interest" description="Disordered" evidence="1">
    <location>
        <begin position="81"/>
        <end position="119"/>
    </location>
</feature>
<sequence length="163" mass="17299">KCSACGRLGALAARTWGLSVLKQLEKAGRQLPRWLKEARQARSSVGRSLRSPAKRLRSKAPLALLDSRAFSTPPKVRAFLSPPARKVRRAASPALGKAPASPALPAEHEDPASALRLLSPSPAASDAAARLRTLGLRRFPSSWLPFAQEEGVALLGGGPLEES</sequence>
<name>A0A813KYE0_POLGL</name>
<comment type="caution">
    <text evidence="2">The sequence shown here is derived from an EMBL/GenBank/DDBJ whole genome shotgun (WGS) entry which is preliminary data.</text>
</comment>
<gene>
    <name evidence="2" type="ORF">PGLA2088_LOCUS40300</name>
</gene>
<dbReference type="Proteomes" id="UP000626109">
    <property type="component" value="Unassembled WGS sequence"/>
</dbReference>